<gene>
    <name evidence="1" type="ORF">D1867_04860</name>
</gene>
<dbReference type="RefSeq" id="WP_155863031.1">
    <property type="nucleotide sequence ID" value="NZ_WFIY01000004.1"/>
</dbReference>
<dbReference type="OrthoDB" id="33200at2157"/>
<evidence type="ECO:0000313" key="2">
    <source>
        <dbReference type="Proteomes" id="UP000440125"/>
    </source>
</evidence>
<dbReference type="Proteomes" id="UP000440125">
    <property type="component" value="Unassembled WGS sequence"/>
</dbReference>
<organism evidence="1 2">
    <name type="scientific">Acidianus infernus</name>
    <dbReference type="NCBI Taxonomy" id="12915"/>
    <lineage>
        <taxon>Archaea</taxon>
        <taxon>Thermoproteota</taxon>
        <taxon>Thermoprotei</taxon>
        <taxon>Sulfolobales</taxon>
        <taxon>Sulfolobaceae</taxon>
        <taxon>Acidianus</taxon>
    </lineage>
</organism>
<dbReference type="AlphaFoldDB" id="A0A6A9QKZ0"/>
<name>A0A6A9QKZ0_ACIIN</name>
<keyword evidence="2" id="KW-1185">Reference proteome</keyword>
<protein>
    <recommendedName>
        <fullName evidence="3">TRASH domain-containing protein</fullName>
    </recommendedName>
</protein>
<reference evidence="1 2" key="1">
    <citation type="submission" date="2019-10" db="EMBL/GenBank/DDBJ databases">
        <title>Genome Sequences from Six Type Strain Members of the Archaeal Family Sulfolobaceae: Acidianus ambivalens, Acidianus infernus, Metallosphaera prunae, Stygiolobus azoricus, Sulfolobus metallicus, and Sulfurisphaera ohwakuensis.</title>
        <authorList>
            <person name="Counts J.A."/>
            <person name="Kelly R.M."/>
        </authorList>
    </citation>
    <scope>NUCLEOTIDE SEQUENCE [LARGE SCALE GENOMIC DNA]</scope>
    <source>
        <strain evidence="1 2">DSM 3191</strain>
    </source>
</reference>
<evidence type="ECO:0008006" key="3">
    <source>
        <dbReference type="Google" id="ProtNLM"/>
    </source>
</evidence>
<sequence>MPLKLDTKINEIRCSWCKKIIRGNPIVVKTCCNNKPLVFCSNSCYTAWMRQWLRRQEQIRRR</sequence>
<accession>A0A6A9QKZ0</accession>
<dbReference type="EMBL" id="WFIY01000004">
    <property type="protein sequence ID" value="MUM64588.1"/>
    <property type="molecule type" value="Genomic_DNA"/>
</dbReference>
<comment type="caution">
    <text evidence="1">The sequence shown here is derived from an EMBL/GenBank/DDBJ whole genome shotgun (WGS) entry which is preliminary data.</text>
</comment>
<proteinExistence type="predicted"/>
<evidence type="ECO:0000313" key="1">
    <source>
        <dbReference type="EMBL" id="MUM64588.1"/>
    </source>
</evidence>